<dbReference type="Pfam" id="PF01757">
    <property type="entry name" value="Acyl_transf_3"/>
    <property type="match status" value="1"/>
</dbReference>
<feature type="transmembrane region" description="Helical" evidence="1">
    <location>
        <begin position="61"/>
        <end position="80"/>
    </location>
</feature>
<feature type="transmembrane region" description="Helical" evidence="1">
    <location>
        <begin position="101"/>
        <end position="119"/>
    </location>
</feature>
<accession>A0ABQ1PL07</accession>
<dbReference type="InterPro" id="IPR050879">
    <property type="entry name" value="Acyltransferase_3"/>
</dbReference>
<feature type="transmembrane region" description="Helical" evidence="1">
    <location>
        <begin position="204"/>
        <end position="221"/>
    </location>
</feature>
<keyword evidence="3" id="KW-0808">Transferase</keyword>
<evidence type="ECO:0000256" key="1">
    <source>
        <dbReference type="SAM" id="Phobius"/>
    </source>
</evidence>
<feature type="transmembrane region" description="Helical" evidence="1">
    <location>
        <begin position="176"/>
        <end position="197"/>
    </location>
</feature>
<keyword evidence="4" id="KW-1185">Reference proteome</keyword>
<evidence type="ECO:0000313" key="4">
    <source>
        <dbReference type="Proteomes" id="UP000597761"/>
    </source>
</evidence>
<feature type="transmembrane region" description="Helical" evidence="1">
    <location>
        <begin position="344"/>
        <end position="366"/>
    </location>
</feature>
<gene>
    <name evidence="3" type="ORF">GCM10011512_27400</name>
</gene>
<dbReference type="RefSeq" id="WP_188668980.1">
    <property type="nucleotide sequence ID" value="NZ_BMJI01000023.1"/>
</dbReference>
<name>A0ABQ1PL07_9MICC</name>
<dbReference type="Proteomes" id="UP000597761">
    <property type="component" value="Unassembled WGS sequence"/>
</dbReference>
<keyword evidence="1" id="KW-0812">Transmembrane</keyword>
<feature type="transmembrane region" description="Helical" evidence="1">
    <location>
        <begin position="255"/>
        <end position="273"/>
    </location>
</feature>
<dbReference type="EMBL" id="BMJI01000023">
    <property type="protein sequence ID" value="GGC99011.1"/>
    <property type="molecule type" value="Genomic_DNA"/>
</dbReference>
<keyword evidence="3" id="KW-0012">Acyltransferase</keyword>
<dbReference type="GO" id="GO:0016746">
    <property type="term" value="F:acyltransferase activity"/>
    <property type="evidence" value="ECO:0007669"/>
    <property type="project" value="UniProtKB-KW"/>
</dbReference>
<sequence>MVAATPERPAPAGARAPRTTQRVFYFDLTRGIAAQLVVVGHLLNISYPHIFMPPKGQGHPFYIQSFAVVVFFVLSGYLIAGTVKRKGQDPRYTFGRYLVDRAARVLFPMFVALALIIGADRLVFGGSGATPFRVVDLSPSAIVQAFLMTFNHPALATAAQATGIKQLAVHAVGTGAPLWTVVIEWWIYVTFGILALVVARRRRLGVIGGLVLLFAAMMPLAYLGRNIALPLAWLIGMGYAFAADRLDALPARVHGWLVGLGVATFVYGCLTSHNNLDSAATIVPASVAFCSLYFLVKRIPASLDPQGLTTRLVQFVSDYSYSLYLIHFSVITYLWVWLHDDVPAWALVLGGFTLSNLLAMAFYALVERNHRRVAKLMSRALPSRREERHAAG</sequence>
<organism evidence="3 4">
    <name type="scientific">Tersicoccus solisilvae</name>
    <dbReference type="NCBI Taxonomy" id="1882339"/>
    <lineage>
        <taxon>Bacteria</taxon>
        <taxon>Bacillati</taxon>
        <taxon>Actinomycetota</taxon>
        <taxon>Actinomycetes</taxon>
        <taxon>Micrococcales</taxon>
        <taxon>Micrococcaceae</taxon>
        <taxon>Tersicoccus</taxon>
    </lineage>
</organism>
<feature type="domain" description="Acyltransferase 3" evidence="2">
    <location>
        <begin position="25"/>
        <end position="363"/>
    </location>
</feature>
<evidence type="ECO:0000313" key="3">
    <source>
        <dbReference type="EMBL" id="GGC99011.1"/>
    </source>
</evidence>
<protein>
    <submittedName>
        <fullName evidence="3">Acyltransferase</fullName>
    </submittedName>
</protein>
<feature type="transmembrane region" description="Helical" evidence="1">
    <location>
        <begin position="321"/>
        <end position="338"/>
    </location>
</feature>
<dbReference type="InterPro" id="IPR002656">
    <property type="entry name" value="Acyl_transf_3_dom"/>
</dbReference>
<reference evidence="4" key="1">
    <citation type="journal article" date="2019" name="Int. J. Syst. Evol. Microbiol.">
        <title>The Global Catalogue of Microorganisms (GCM) 10K type strain sequencing project: providing services to taxonomists for standard genome sequencing and annotation.</title>
        <authorList>
            <consortium name="The Broad Institute Genomics Platform"/>
            <consortium name="The Broad Institute Genome Sequencing Center for Infectious Disease"/>
            <person name="Wu L."/>
            <person name="Ma J."/>
        </authorList>
    </citation>
    <scope>NUCLEOTIDE SEQUENCE [LARGE SCALE GENOMIC DNA]</scope>
    <source>
        <strain evidence="4">CGMCC 1.15480</strain>
    </source>
</reference>
<comment type="caution">
    <text evidence="3">The sequence shown here is derived from an EMBL/GenBank/DDBJ whole genome shotgun (WGS) entry which is preliminary data.</text>
</comment>
<dbReference type="PANTHER" id="PTHR23028">
    <property type="entry name" value="ACETYLTRANSFERASE"/>
    <property type="match status" value="1"/>
</dbReference>
<proteinExistence type="predicted"/>
<keyword evidence="1" id="KW-0472">Membrane</keyword>
<dbReference type="PANTHER" id="PTHR23028:SF53">
    <property type="entry name" value="ACYL_TRANSF_3 DOMAIN-CONTAINING PROTEIN"/>
    <property type="match status" value="1"/>
</dbReference>
<evidence type="ECO:0000259" key="2">
    <source>
        <dbReference type="Pfam" id="PF01757"/>
    </source>
</evidence>
<keyword evidence="1" id="KW-1133">Transmembrane helix</keyword>